<dbReference type="InterPro" id="IPR029062">
    <property type="entry name" value="Class_I_gatase-like"/>
</dbReference>
<proteinExistence type="predicted"/>
<dbReference type="SUPFAM" id="SSF52317">
    <property type="entry name" value="Class I glutamine amidotransferase-like"/>
    <property type="match status" value="1"/>
</dbReference>
<dbReference type="AlphaFoldDB" id="A0A9D9I358"/>
<gene>
    <name evidence="2" type="ORF">IAB93_02015</name>
</gene>
<accession>A0A9D9I358</accession>
<dbReference type="Gene3D" id="3.40.50.880">
    <property type="match status" value="1"/>
</dbReference>
<comment type="caution">
    <text evidence="2">The sequence shown here is derived from an EMBL/GenBank/DDBJ whole genome shotgun (WGS) entry which is preliminary data.</text>
</comment>
<reference evidence="2" key="1">
    <citation type="submission" date="2020-10" db="EMBL/GenBank/DDBJ databases">
        <authorList>
            <person name="Gilroy R."/>
        </authorList>
    </citation>
    <scope>NUCLEOTIDE SEQUENCE</scope>
    <source>
        <strain evidence="2">10037</strain>
    </source>
</reference>
<feature type="domain" description="DJ-1/PfpI" evidence="1">
    <location>
        <begin position="2"/>
        <end position="190"/>
    </location>
</feature>
<dbReference type="InterPro" id="IPR050325">
    <property type="entry name" value="Prot/Nucl_acid_deglycase"/>
</dbReference>
<dbReference type="Proteomes" id="UP000823597">
    <property type="component" value="Unassembled WGS sequence"/>
</dbReference>
<dbReference type="InterPro" id="IPR002818">
    <property type="entry name" value="DJ-1/PfpI"/>
</dbReference>
<dbReference type="EMBL" id="JADIME010000021">
    <property type="protein sequence ID" value="MBO8464757.1"/>
    <property type="molecule type" value="Genomic_DNA"/>
</dbReference>
<organism evidence="2 3">
    <name type="scientific">Candidatus Merdivivens pullistercoris</name>
    <dbReference type="NCBI Taxonomy" id="2840873"/>
    <lineage>
        <taxon>Bacteria</taxon>
        <taxon>Pseudomonadati</taxon>
        <taxon>Bacteroidota</taxon>
        <taxon>Bacteroidia</taxon>
        <taxon>Bacteroidales</taxon>
        <taxon>Muribaculaceae</taxon>
        <taxon>Muribaculaceae incertae sedis</taxon>
        <taxon>Candidatus Merdivivens</taxon>
    </lineage>
</organism>
<dbReference type="CDD" id="cd03135">
    <property type="entry name" value="GATase1_DJ-1"/>
    <property type="match status" value="1"/>
</dbReference>
<evidence type="ECO:0000313" key="2">
    <source>
        <dbReference type="EMBL" id="MBO8464757.1"/>
    </source>
</evidence>
<dbReference type="NCBIfam" id="TIGR01383">
    <property type="entry name" value="not_thiJ"/>
    <property type="match status" value="1"/>
</dbReference>
<dbReference type="Pfam" id="PF01965">
    <property type="entry name" value="DJ-1_PfpI"/>
    <property type="match status" value="1"/>
</dbReference>
<protein>
    <submittedName>
        <fullName evidence="2">DJ-1/PfpI family protein</fullName>
    </submittedName>
</protein>
<evidence type="ECO:0000313" key="3">
    <source>
        <dbReference type="Proteomes" id="UP000823597"/>
    </source>
</evidence>
<name>A0A9D9I358_9BACT</name>
<sequence length="208" mass="22068">MKKAFVFLADGFEIVEAMATVDMLVRGGVDLKVVSVSGDNVVDSAQGIPVVAEYLLKEVPVADNLFAGDEFVSLNEIRKEDFMIFPGGMPGTKNLAECKPLMEKLKSHYAEGGFVAAICAAPGLVLSQLPLDETVRKNGSMSMTCYEGFEPALEAKGVTVIDQRKGVVVDGNVITASGPGHAVDFGLSILGAIKGETVAQETRKQLML</sequence>
<evidence type="ECO:0000259" key="1">
    <source>
        <dbReference type="Pfam" id="PF01965"/>
    </source>
</evidence>
<dbReference type="PANTHER" id="PTHR48094">
    <property type="entry name" value="PROTEIN/NUCLEIC ACID DEGLYCASE DJ-1-RELATED"/>
    <property type="match status" value="1"/>
</dbReference>
<dbReference type="InterPro" id="IPR006287">
    <property type="entry name" value="DJ-1"/>
</dbReference>
<dbReference type="PANTHER" id="PTHR48094:SF12">
    <property type="entry name" value="PARKINSON DISEASE PROTEIN 7 HOMOLOG"/>
    <property type="match status" value="1"/>
</dbReference>
<reference evidence="2" key="2">
    <citation type="journal article" date="2021" name="PeerJ">
        <title>Extensive microbial diversity within the chicken gut microbiome revealed by metagenomics and culture.</title>
        <authorList>
            <person name="Gilroy R."/>
            <person name="Ravi A."/>
            <person name="Getino M."/>
            <person name="Pursley I."/>
            <person name="Horton D.L."/>
            <person name="Alikhan N.F."/>
            <person name="Baker D."/>
            <person name="Gharbi K."/>
            <person name="Hall N."/>
            <person name="Watson M."/>
            <person name="Adriaenssens E.M."/>
            <person name="Foster-Nyarko E."/>
            <person name="Jarju S."/>
            <person name="Secka A."/>
            <person name="Antonio M."/>
            <person name="Oren A."/>
            <person name="Chaudhuri R.R."/>
            <person name="La Ragione R."/>
            <person name="Hildebrand F."/>
            <person name="Pallen M.J."/>
        </authorList>
    </citation>
    <scope>NUCLEOTIDE SEQUENCE</scope>
    <source>
        <strain evidence="2">10037</strain>
    </source>
</reference>
<dbReference type="GO" id="GO:0005737">
    <property type="term" value="C:cytoplasm"/>
    <property type="evidence" value="ECO:0007669"/>
    <property type="project" value="TreeGrafter"/>
</dbReference>